<reference evidence="1 2" key="1">
    <citation type="submission" date="2022-04" db="EMBL/GenBank/DDBJ databases">
        <title>Genome sequence of soybean root-associated Caulobacter segnis RL271.</title>
        <authorList>
            <person name="Longley R."/>
            <person name="Bonito G."/>
            <person name="Trigodet F."/>
            <person name="Crosson S."/>
            <person name="Fiebig A."/>
        </authorList>
    </citation>
    <scope>NUCLEOTIDE SEQUENCE [LARGE SCALE GENOMIC DNA]</scope>
    <source>
        <strain evidence="1 2">RL271</strain>
    </source>
</reference>
<dbReference type="EMBL" id="CP096040">
    <property type="protein sequence ID" value="USQ95123.1"/>
    <property type="molecule type" value="Genomic_DNA"/>
</dbReference>
<organism evidence="1 2">
    <name type="scientific">Caulobacter segnis</name>
    <dbReference type="NCBI Taxonomy" id="88688"/>
    <lineage>
        <taxon>Bacteria</taxon>
        <taxon>Pseudomonadati</taxon>
        <taxon>Pseudomonadota</taxon>
        <taxon>Alphaproteobacteria</taxon>
        <taxon>Caulobacterales</taxon>
        <taxon>Caulobacteraceae</taxon>
        <taxon>Caulobacter</taxon>
    </lineage>
</organism>
<keyword evidence="2" id="KW-1185">Reference proteome</keyword>
<evidence type="ECO:0000313" key="1">
    <source>
        <dbReference type="EMBL" id="USQ95123.1"/>
    </source>
</evidence>
<sequence>MRRSRFLPTDFLSQAWRSVVFVLTLRAIAKPYRSRRLYPADVEAGAFDGAIASSRIQ</sequence>
<gene>
    <name evidence="1" type="ORF">MZV50_21595</name>
</gene>
<name>A0ABY4ZQP9_9CAUL</name>
<evidence type="ECO:0000313" key="2">
    <source>
        <dbReference type="Proteomes" id="UP001057520"/>
    </source>
</evidence>
<protein>
    <submittedName>
        <fullName evidence="1">Uncharacterized protein</fullName>
    </submittedName>
</protein>
<dbReference type="Proteomes" id="UP001057520">
    <property type="component" value="Chromosome"/>
</dbReference>
<accession>A0ABY4ZQP9</accession>
<proteinExistence type="predicted"/>